<dbReference type="EMBL" id="VTZN01000006">
    <property type="protein sequence ID" value="KAA1251857.1"/>
    <property type="molecule type" value="Genomic_DNA"/>
</dbReference>
<dbReference type="RefSeq" id="WP_149652381.1">
    <property type="nucleotide sequence ID" value="NZ_VTZN01000006.1"/>
</dbReference>
<dbReference type="OrthoDB" id="4737208at2"/>
<keyword evidence="2" id="KW-1133">Transmembrane helix</keyword>
<dbReference type="Gene3D" id="3.40.1000.70">
    <property type="entry name" value="PknH-like extracellular domain"/>
    <property type="match status" value="1"/>
</dbReference>
<dbReference type="Pfam" id="PF13676">
    <property type="entry name" value="TIR_2"/>
    <property type="match status" value="1"/>
</dbReference>
<dbReference type="SUPFAM" id="SSF52200">
    <property type="entry name" value="Toll/Interleukin receptor TIR domain"/>
    <property type="match status" value="1"/>
</dbReference>
<dbReference type="InterPro" id="IPR035897">
    <property type="entry name" value="Toll_tir_struct_dom_sf"/>
</dbReference>
<evidence type="ECO:0000256" key="2">
    <source>
        <dbReference type="SAM" id="Phobius"/>
    </source>
</evidence>
<dbReference type="Gene3D" id="3.40.50.10140">
    <property type="entry name" value="Toll/interleukin-1 receptor homology (TIR) domain"/>
    <property type="match status" value="1"/>
</dbReference>
<dbReference type="InterPro" id="IPR026954">
    <property type="entry name" value="PknH-like_Extracell"/>
</dbReference>
<accession>A0A5B1BT52</accession>
<gene>
    <name evidence="4" type="ORF">F0Q45_02410</name>
</gene>
<feature type="domain" description="TIR" evidence="3">
    <location>
        <begin position="1"/>
        <end position="123"/>
    </location>
</feature>
<keyword evidence="2" id="KW-0812">Transmembrane</keyword>
<keyword evidence="5" id="KW-1185">Reference proteome</keyword>
<dbReference type="AlphaFoldDB" id="A0A5B1BT52"/>
<keyword evidence="2" id="KW-0472">Membrane</keyword>
<dbReference type="Proteomes" id="UP000324701">
    <property type="component" value="Unassembled WGS sequence"/>
</dbReference>
<evidence type="ECO:0000313" key="5">
    <source>
        <dbReference type="Proteomes" id="UP000324701"/>
    </source>
</evidence>
<evidence type="ECO:0000256" key="1">
    <source>
        <dbReference type="SAM" id="MobiDB-lite"/>
    </source>
</evidence>
<feature type="compositionally biased region" description="Low complexity" evidence="1">
    <location>
        <begin position="228"/>
        <end position="263"/>
    </location>
</feature>
<evidence type="ECO:0000313" key="4">
    <source>
        <dbReference type="EMBL" id="KAA1251857.1"/>
    </source>
</evidence>
<dbReference type="PROSITE" id="PS50104">
    <property type="entry name" value="TIR"/>
    <property type="match status" value="1"/>
</dbReference>
<name>A0A5B1BT52_MYCSI</name>
<organism evidence="4 5">
    <name type="scientific">Mycobacterium simiae</name>
    <name type="common">Mycobacterium habana</name>
    <dbReference type="NCBI Taxonomy" id="1784"/>
    <lineage>
        <taxon>Bacteria</taxon>
        <taxon>Bacillati</taxon>
        <taxon>Actinomycetota</taxon>
        <taxon>Actinomycetes</taxon>
        <taxon>Mycobacteriales</taxon>
        <taxon>Mycobacteriaceae</taxon>
        <taxon>Mycobacterium</taxon>
        <taxon>Mycobacterium simiae complex</taxon>
    </lineage>
</organism>
<comment type="caution">
    <text evidence="4">The sequence shown here is derived from an EMBL/GenBank/DDBJ whole genome shotgun (WGS) entry which is preliminary data.</text>
</comment>
<feature type="region of interest" description="Disordered" evidence="1">
    <location>
        <begin position="220"/>
        <end position="270"/>
    </location>
</feature>
<protein>
    <submittedName>
        <fullName evidence="4">TIR domain-containing protein</fullName>
    </submittedName>
</protein>
<sequence>MAIFISYSSQDRSSLEALTTALRRAQQQVWFDQELGGGDTWWNKILEQIRASDVFIVALSNHWLLSKPSQAELRYAQALQRPILPVQVGPVDSVRVNPVSTLQIINYQNPTVDAGIQLVTAIHALREKAPPLPSPLPEEPPVPFGYLMRLGDALAEKELSPQQQLQMLVELRSGLDEDGDDPSARSDIAQLLRMLRMRHDVTYRTRTEIDNVLGEIGAVEAGAPGKPSTPTTPAQPSPAAASGPTPSAQPQPVSSPSRPSPSQGTAQSATDAQSNKRLIIIGGAALAVVVAIVLVVMFAMPSGNRKPAAKPGTSMSAAGPSAPTEPVLLGAAEIGSILGDQNMVSSAHGDQLRTSQGTLSDPQCIAAFEPLQESVYRPHDPTAVHSEVVHTSGDNPAHRVVEAAATFPSAEKARAFVQTSADKWGACAGKSITFTSSSTPTEWTFGDVTGAPPKIAQVRTAGGGSGRTCQHVMSAVSDVVIEVVACGTDVTDGASRIAEQIGVKAAK</sequence>
<dbReference type="SMART" id="SM00255">
    <property type="entry name" value="TIR"/>
    <property type="match status" value="1"/>
</dbReference>
<dbReference type="GO" id="GO:0007165">
    <property type="term" value="P:signal transduction"/>
    <property type="evidence" value="ECO:0007669"/>
    <property type="project" value="InterPro"/>
</dbReference>
<dbReference type="Pfam" id="PF14032">
    <property type="entry name" value="PknH_C"/>
    <property type="match status" value="1"/>
</dbReference>
<reference evidence="4 5" key="1">
    <citation type="submission" date="2019-09" db="EMBL/GenBank/DDBJ databases">
        <title>Report of infection by Mycobacterium simiae a patient suffering from pulmonary tuberculosis.</title>
        <authorList>
            <person name="Mohanty P.S."/>
            <person name="Bansal A.K."/>
            <person name="Singh H."/>
            <person name="Sharma S."/>
            <person name="Patil S.A."/>
            <person name="Upadhaya P."/>
            <person name="Singh P.K."/>
            <person name="Kumar D."/>
            <person name="Kumar S."/>
            <person name="Singh R.K."/>
            <person name="Chaudhary B."/>
        </authorList>
    </citation>
    <scope>NUCLEOTIDE SEQUENCE [LARGE SCALE GENOMIC DNA]</scope>
    <source>
        <strain evidence="4 5">JAL-560-SIM</strain>
    </source>
</reference>
<dbReference type="InterPro" id="IPR000157">
    <property type="entry name" value="TIR_dom"/>
</dbReference>
<proteinExistence type="predicted"/>
<feature type="transmembrane region" description="Helical" evidence="2">
    <location>
        <begin position="278"/>
        <end position="300"/>
    </location>
</feature>
<dbReference type="InterPro" id="IPR038232">
    <property type="entry name" value="PknH-like_Extracell_sf"/>
</dbReference>
<evidence type="ECO:0000259" key="3">
    <source>
        <dbReference type="PROSITE" id="PS50104"/>
    </source>
</evidence>